<dbReference type="GO" id="GO:0016757">
    <property type="term" value="F:glycosyltransferase activity"/>
    <property type="evidence" value="ECO:0007669"/>
    <property type="project" value="InterPro"/>
</dbReference>
<dbReference type="PANTHER" id="PTHR12526">
    <property type="entry name" value="GLYCOSYLTRANSFERASE"/>
    <property type="match status" value="1"/>
</dbReference>
<dbReference type="Pfam" id="PF00534">
    <property type="entry name" value="Glycos_transf_1"/>
    <property type="match status" value="1"/>
</dbReference>
<dbReference type="Pfam" id="PF13439">
    <property type="entry name" value="Glyco_transf_4"/>
    <property type="match status" value="2"/>
</dbReference>
<gene>
    <name evidence="3" type="ORF">SAMN05421828_112113</name>
</gene>
<comment type="caution">
    <text evidence="3">The sequence shown here is derived from an EMBL/GenBank/DDBJ whole genome shotgun (WGS) entry which is preliminary data.</text>
</comment>
<proteinExistence type="predicted"/>
<keyword evidence="4" id="KW-1185">Reference proteome</keyword>
<protein>
    <submittedName>
        <fullName evidence="3">Glycosyltransferase involved in cell wall bisynthesis</fullName>
    </submittedName>
</protein>
<dbReference type="PANTHER" id="PTHR12526:SF630">
    <property type="entry name" value="GLYCOSYLTRANSFERASE"/>
    <property type="match status" value="1"/>
</dbReference>
<feature type="domain" description="Glycosyltransferase subfamily 4-like N-terminal" evidence="2">
    <location>
        <begin position="406"/>
        <end position="570"/>
    </location>
</feature>
<evidence type="ECO:0000259" key="1">
    <source>
        <dbReference type="Pfam" id="PF00534"/>
    </source>
</evidence>
<dbReference type="AlphaFoldDB" id="A0A8G2FDR8"/>
<keyword evidence="3" id="KW-0808">Transferase</keyword>
<dbReference type="Pfam" id="PF13692">
    <property type="entry name" value="Glyco_trans_1_4"/>
    <property type="match status" value="1"/>
</dbReference>
<feature type="domain" description="Glycosyl transferase family 1" evidence="1">
    <location>
        <begin position="210"/>
        <end position="364"/>
    </location>
</feature>
<dbReference type="Proteomes" id="UP000186308">
    <property type="component" value="Unassembled WGS sequence"/>
</dbReference>
<dbReference type="SUPFAM" id="SSF53756">
    <property type="entry name" value="UDP-Glycosyltransferase/glycogen phosphorylase"/>
    <property type="match status" value="2"/>
</dbReference>
<name>A0A8G2FDR8_ACIRU</name>
<feature type="domain" description="Glycosyltransferase subfamily 4-like N-terminal" evidence="2">
    <location>
        <begin position="31"/>
        <end position="194"/>
    </location>
</feature>
<organism evidence="3 4">
    <name type="scientific">Acidiphilium rubrum</name>
    <dbReference type="NCBI Taxonomy" id="526"/>
    <lineage>
        <taxon>Bacteria</taxon>
        <taxon>Pseudomonadati</taxon>
        <taxon>Pseudomonadota</taxon>
        <taxon>Alphaproteobacteria</taxon>
        <taxon>Acetobacterales</taxon>
        <taxon>Acidocellaceae</taxon>
        <taxon>Acidiphilium</taxon>
    </lineage>
</organism>
<evidence type="ECO:0000313" key="4">
    <source>
        <dbReference type="Proteomes" id="UP000186308"/>
    </source>
</evidence>
<accession>A0A8G2FDR8</accession>
<reference evidence="3 4" key="1">
    <citation type="submission" date="2017-01" db="EMBL/GenBank/DDBJ databases">
        <authorList>
            <person name="Varghese N."/>
            <person name="Submissions S."/>
        </authorList>
    </citation>
    <scope>NUCLEOTIDE SEQUENCE [LARGE SCALE GENOMIC DNA]</scope>
    <source>
        <strain evidence="3 4">ATCC 35905</strain>
    </source>
</reference>
<dbReference type="Gene3D" id="3.40.50.2000">
    <property type="entry name" value="Glycogen Phosphorylase B"/>
    <property type="match status" value="4"/>
</dbReference>
<dbReference type="EMBL" id="FTNE01000012">
    <property type="protein sequence ID" value="SIQ96587.1"/>
    <property type="molecule type" value="Genomic_DNA"/>
</dbReference>
<evidence type="ECO:0000313" key="3">
    <source>
        <dbReference type="EMBL" id="SIQ96587.1"/>
    </source>
</evidence>
<dbReference type="InterPro" id="IPR028098">
    <property type="entry name" value="Glyco_trans_4-like_N"/>
</dbReference>
<dbReference type="CDD" id="cd03811">
    <property type="entry name" value="GT4_GT28_WabH-like"/>
    <property type="match status" value="2"/>
</dbReference>
<evidence type="ECO:0000259" key="2">
    <source>
        <dbReference type="Pfam" id="PF13439"/>
    </source>
</evidence>
<dbReference type="InterPro" id="IPR001296">
    <property type="entry name" value="Glyco_trans_1"/>
</dbReference>
<sequence length="765" mass="80582">MVRAAHEAVVPASAATTPPASVMLFLPALTIGGAEIALVRLAGAFAAAGHRVAIVVQAAVTGDTAIAVPPGVELMTLDVRHTRASPFALARRAVAWQADALIAALPHNNLAAIAAGLIARIKYRRRLVVVVTEHAPIALLIAAHASLRYRVLPLLQRACYPMADVRVCASSGIAAEFRALLPAGTTIHTIFNPVVEAGATSADDLRNTGPNGPALIVAAGRLAPEKDFATLLRAFALLRAHRQARLIIAGEGPERARLTTLAADLAISGDVEMPGFSPSLPALLAQADVFVSTSRFEGFGNVIVEALASGTKVVATDCPVGPREILADGAFGTLVPVGDAPAIAAAIDRTLDDCQSRADLRRRAGDFTIDASLAAYRAVIDSRLPPARRKAAPLTLAIYMHDFSSGGVEHATLSLIGAFRAAGIAVTLLVHSDAGELRAALPPDLTVINFATTRTIADLVPLVRYLRTHNPDILLANLDHNNLIATLASLIARLGATRSTTRLIIAQHNALSAEARAMPSLKYRLLPLAYRLLAPRAAGIVAVSGGVADDLVTCARLDRGRITVINNPVVDARLHARAAAPLDHPWVDETATRPLFITAGRLVGQKDHATLLRAFARARAHRPMRLVILGEGPLRPTLEALAEELGIRDDVLMPGYVANPQPWFAAAAGFVLSSRYEGFGNVLVEAMACGTPVISTDCPHGPAEILGHGRYGSLVQPGDIDGLAAALDPDLRQRWSAETLRARADHYTVTASAGAYVALFDRVRP</sequence>